<accession>A0A929WWP2</accession>
<feature type="compositionally biased region" description="Low complexity" evidence="2">
    <location>
        <begin position="138"/>
        <end position="147"/>
    </location>
</feature>
<dbReference type="SUPFAM" id="SSF49879">
    <property type="entry name" value="SMAD/FHA domain"/>
    <property type="match status" value="1"/>
</dbReference>
<gene>
    <name evidence="4" type="ORF">HXK09_10760</name>
</gene>
<dbReference type="InterPro" id="IPR008984">
    <property type="entry name" value="SMAD_FHA_dom_sf"/>
</dbReference>
<evidence type="ECO:0000256" key="1">
    <source>
        <dbReference type="ARBA" id="ARBA00022553"/>
    </source>
</evidence>
<feature type="domain" description="FHA" evidence="3">
    <location>
        <begin position="210"/>
        <end position="264"/>
    </location>
</feature>
<evidence type="ECO:0000256" key="2">
    <source>
        <dbReference type="SAM" id="MobiDB-lite"/>
    </source>
</evidence>
<dbReference type="AlphaFoldDB" id="A0A929WWP2"/>
<dbReference type="CDD" id="cd00060">
    <property type="entry name" value="FHA"/>
    <property type="match status" value="1"/>
</dbReference>
<comment type="caution">
    <text evidence="4">The sequence shown here is derived from an EMBL/GenBank/DDBJ whole genome shotgun (WGS) entry which is preliminary data.</text>
</comment>
<feature type="compositionally biased region" description="Pro residues" evidence="2">
    <location>
        <begin position="83"/>
        <end position="92"/>
    </location>
</feature>
<evidence type="ECO:0000313" key="5">
    <source>
        <dbReference type="Proteomes" id="UP000759246"/>
    </source>
</evidence>
<evidence type="ECO:0000313" key="4">
    <source>
        <dbReference type="EMBL" id="MBF0967587.1"/>
    </source>
</evidence>
<dbReference type="Gene3D" id="2.60.200.20">
    <property type="match status" value="1"/>
</dbReference>
<keyword evidence="1" id="KW-0597">Phosphoprotein</keyword>
<evidence type="ECO:0000259" key="3">
    <source>
        <dbReference type="PROSITE" id="PS50006"/>
    </source>
</evidence>
<dbReference type="InterPro" id="IPR000253">
    <property type="entry name" value="FHA_dom"/>
</dbReference>
<protein>
    <submittedName>
        <fullName evidence="4">FHA domain-containing protein</fullName>
    </submittedName>
</protein>
<reference evidence="4" key="1">
    <citation type="submission" date="2020-04" db="EMBL/GenBank/DDBJ databases">
        <title>Deep metagenomics examines the oral microbiome during advanced dental caries in children, revealing novel taxa and co-occurrences with host molecules.</title>
        <authorList>
            <person name="Baker J.L."/>
            <person name="Morton J.T."/>
            <person name="Dinis M."/>
            <person name="Alvarez R."/>
            <person name="Tran N.C."/>
            <person name="Knight R."/>
            <person name="Edlund A."/>
        </authorList>
    </citation>
    <scope>NUCLEOTIDE SEQUENCE</scope>
    <source>
        <strain evidence="4">JCVI_30_bin.13</strain>
    </source>
</reference>
<organism evidence="4 5">
    <name type="scientific">Actinomyces bouchesdurhonensis</name>
    <dbReference type="NCBI Taxonomy" id="1852361"/>
    <lineage>
        <taxon>Bacteria</taxon>
        <taxon>Bacillati</taxon>
        <taxon>Actinomycetota</taxon>
        <taxon>Actinomycetes</taxon>
        <taxon>Actinomycetales</taxon>
        <taxon>Actinomycetaceae</taxon>
        <taxon>Actinomyces</taxon>
    </lineage>
</organism>
<proteinExistence type="predicted"/>
<dbReference type="PROSITE" id="PS50006">
    <property type="entry name" value="FHA_DOMAIN"/>
    <property type="match status" value="1"/>
</dbReference>
<feature type="compositionally biased region" description="Low complexity" evidence="2">
    <location>
        <begin position="157"/>
        <end position="178"/>
    </location>
</feature>
<sequence>MNRTWFDRALGIVPINTNAGRDTYKTPVIPQSQAPLQPVVYPWNATASAAAFLPPVPSVPSVPFAPSAPPSMPLSAPRAVPLSAPPAPPAPEPEATHVPWASAASDPVPTPPTQFSAQASAPAATAPSSDYIGSTPWSNSDSDASASEPAATEQPLSFSPHSSSYSTNAQASDSSLSQDDADDRTQLGVRYDTARVTFDTGVTYPFGGTIVLGRNPLAPASHPTASPVPVDDPQRSVSKTHVALTATREGVLVEDLHSTGGTVVVRADGEETPVLPGAPVQARAGDTVRYGQRSVVIDG</sequence>
<dbReference type="EMBL" id="JABZGF010000576">
    <property type="protein sequence ID" value="MBF0967587.1"/>
    <property type="molecule type" value="Genomic_DNA"/>
</dbReference>
<name>A0A929WWP2_9ACTO</name>
<feature type="compositionally biased region" description="Low complexity" evidence="2">
    <location>
        <begin position="73"/>
        <end position="82"/>
    </location>
</feature>
<feature type="compositionally biased region" description="Low complexity" evidence="2">
    <location>
        <begin position="113"/>
        <end position="129"/>
    </location>
</feature>
<dbReference type="Proteomes" id="UP000759246">
    <property type="component" value="Unassembled WGS sequence"/>
</dbReference>
<feature type="region of interest" description="Disordered" evidence="2">
    <location>
        <begin position="67"/>
        <end position="182"/>
    </location>
</feature>
<dbReference type="Pfam" id="PF00498">
    <property type="entry name" value="FHA"/>
    <property type="match status" value="1"/>
</dbReference>